<name>A0A8A3PIQ1_9HELO</name>
<gene>
    <name evidence="1" type="ORF">DSL72_007822</name>
</gene>
<accession>A0A8A3PIQ1</accession>
<sequence>MISTKGLGAEGNAS</sequence>
<organism evidence="1 2">
    <name type="scientific">Monilinia vaccinii-corymbosi</name>
    <dbReference type="NCBI Taxonomy" id="61207"/>
    <lineage>
        <taxon>Eukaryota</taxon>
        <taxon>Fungi</taxon>
        <taxon>Dikarya</taxon>
        <taxon>Ascomycota</taxon>
        <taxon>Pezizomycotina</taxon>
        <taxon>Leotiomycetes</taxon>
        <taxon>Helotiales</taxon>
        <taxon>Sclerotiniaceae</taxon>
        <taxon>Monilinia</taxon>
    </lineage>
</organism>
<reference evidence="1" key="1">
    <citation type="submission" date="2020-10" db="EMBL/GenBank/DDBJ databases">
        <title>Genome Sequence of Monilinia vaccinii-corymbosi Sheds Light on Mummy Berry Disease Infection of Blueberry and Mating Type.</title>
        <authorList>
            <person name="Yow A.G."/>
            <person name="Zhang Y."/>
            <person name="Bansal K."/>
            <person name="Eacker S.M."/>
            <person name="Sullivan S."/>
            <person name="Liachko I."/>
            <person name="Cubeta M.A."/>
            <person name="Rollins J.A."/>
            <person name="Ashrafi H."/>
        </authorList>
    </citation>
    <scope>NUCLEOTIDE SEQUENCE</scope>
    <source>
        <strain evidence="1">RL-1</strain>
    </source>
</reference>
<evidence type="ECO:0000313" key="2">
    <source>
        <dbReference type="Proteomes" id="UP000672032"/>
    </source>
</evidence>
<protein>
    <submittedName>
        <fullName evidence="1">Uncharacterized protein</fullName>
    </submittedName>
</protein>
<dbReference type="EMBL" id="CP063409">
    <property type="protein sequence ID" value="QSZ34960.1"/>
    <property type="molecule type" value="Genomic_DNA"/>
</dbReference>
<dbReference type="Proteomes" id="UP000672032">
    <property type="component" value="Chromosome 5"/>
</dbReference>
<evidence type="ECO:0000313" key="1">
    <source>
        <dbReference type="EMBL" id="QSZ34960.1"/>
    </source>
</evidence>
<proteinExistence type="predicted"/>
<keyword evidence="2" id="KW-1185">Reference proteome</keyword>